<reference evidence="2 3" key="1">
    <citation type="submission" date="2024-04" db="EMBL/GenBank/DDBJ databases">
        <title>Novel genus in family Flammeovirgaceae.</title>
        <authorList>
            <person name="Nguyen T.H."/>
            <person name="Vuong T.Q."/>
            <person name="Le H."/>
            <person name="Kim S.-G."/>
        </authorList>
    </citation>
    <scope>NUCLEOTIDE SEQUENCE [LARGE SCALE GENOMIC DNA]</scope>
    <source>
        <strain evidence="2 3">JCM 23209</strain>
    </source>
</reference>
<keyword evidence="3" id="KW-1185">Reference proteome</keyword>
<accession>A0AAW9S5H5</accession>
<dbReference type="CDD" id="cd00371">
    <property type="entry name" value="HMA"/>
    <property type="match status" value="1"/>
</dbReference>
<proteinExistence type="predicted"/>
<evidence type="ECO:0000313" key="2">
    <source>
        <dbReference type="EMBL" id="MEN7547678.1"/>
    </source>
</evidence>
<evidence type="ECO:0000259" key="1">
    <source>
        <dbReference type="PROSITE" id="PS50846"/>
    </source>
</evidence>
<dbReference type="RefSeq" id="WP_346820465.1">
    <property type="nucleotide sequence ID" value="NZ_JBDKWZ010000003.1"/>
</dbReference>
<dbReference type="GO" id="GO:0046872">
    <property type="term" value="F:metal ion binding"/>
    <property type="evidence" value="ECO:0007669"/>
    <property type="project" value="InterPro"/>
</dbReference>
<comment type="caution">
    <text evidence="2">The sequence shown here is derived from an EMBL/GenBank/DDBJ whole genome shotgun (WGS) entry which is preliminary data.</text>
</comment>
<dbReference type="PROSITE" id="PS50846">
    <property type="entry name" value="HMA_2"/>
    <property type="match status" value="1"/>
</dbReference>
<dbReference type="InterPro" id="IPR036163">
    <property type="entry name" value="HMA_dom_sf"/>
</dbReference>
<dbReference type="InterPro" id="IPR006121">
    <property type="entry name" value="HMA_dom"/>
</dbReference>
<name>A0AAW9S5H5_9BACT</name>
<dbReference type="Pfam" id="PF00403">
    <property type="entry name" value="HMA"/>
    <property type="match status" value="1"/>
</dbReference>
<dbReference type="SUPFAM" id="SSF55008">
    <property type="entry name" value="HMA, heavy metal-associated domain"/>
    <property type="match status" value="1"/>
</dbReference>
<protein>
    <submittedName>
        <fullName evidence="2">Heavy-metal-associated domain-containing protein</fullName>
    </submittedName>
</protein>
<gene>
    <name evidence="2" type="ORF">AAG747_07155</name>
</gene>
<dbReference type="EMBL" id="JBDKWZ010000003">
    <property type="protein sequence ID" value="MEN7547678.1"/>
    <property type="molecule type" value="Genomic_DNA"/>
</dbReference>
<dbReference type="Proteomes" id="UP001403385">
    <property type="component" value="Unassembled WGS sequence"/>
</dbReference>
<feature type="domain" description="HMA" evidence="1">
    <location>
        <begin position="1"/>
        <end position="67"/>
    </location>
</feature>
<sequence length="78" mass="8692">MKTYKFKTNINCSSCVAKVTPFMEKLDGINSWNVDTANQDKVLEVSSDSVSEGQIIDKVKEAGFKIEPAKKGFLDNLF</sequence>
<organism evidence="2 3">
    <name type="scientific">Rapidithrix thailandica</name>
    <dbReference type="NCBI Taxonomy" id="413964"/>
    <lineage>
        <taxon>Bacteria</taxon>
        <taxon>Pseudomonadati</taxon>
        <taxon>Bacteroidota</taxon>
        <taxon>Cytophagia</taxon>
        <taxon>Cytophagales</taxon>
        <taxon>Flammeovirgaceae</taxon>
        <taxon>Rapidithrix</taxon>
    </lineage>
</organism>
<dbReference type="Gene3D" id="3.30.70.100">
    <property type="match status" value="1"/>
</dbReference>
<dbReference type="AlphaFoldDB" id="A0AAW9S5H5"/>
<evidence type="ECO:0000313" key="3">
    <source>
        <dbReference type="Proteomes" id="UP001403385"/>
    </source>
</evidence>